<dbReference type="InterPro" id="IPR050946">
    <property type="entry name" value="AP-1_TF_bZIP"/>
</dbReference>
<feature type="compositionally biased region" description="Low complexity" evidence="4">
    <location>
        <begin position="238"/>
        <end position="249"/>
    </location>
</feature>
<keyword evidence="7" id="KW-1185">Reference proteome</keyword>
<dbReference type="GO" id="GO:0042127">
    <property type="term" value="P:regulation of cell population proliferation"/>
    <property type="evidence" value="ECO:0007669"/>
    <property type="project" value="TreeGrafter"/>
</dbReference>
<dbReference type="InterPro" id="IPR005643">
    <property type="entry name" value="JNK"/>
</dbReference>
<proteinExistence type="predicted"/>
<dbReference type="Pfam" id="PF03957">
    <property type="entry name" value="Jun"/>
    <property type="match status" value="1"/>
</dbReference>
<feature type="domain" description="Jun-like transcription factor" evidence="5">
    <location>
        <begin position="6"/>
        <end position="236"/>
    </location>
</feature>
<feature type="compositionally biased region" description="Basic residues" evidence="4">
    <location>
        <begin position="209"/>
        <end position="223"/>
    </location>
</feature>
<evidence type="ECO:0000256" key="3">
    <source>
        <dbReference type="ARBA" id="ARBA00023163"/>
    </source>
</evidence>
<evidence type="ECO:0000313" key="6">
    <source>
        <dbReference type="Ensembl" id="ENSCMIP00000047489.1"/>
    </source>
</evidence>
<dbReference type="GeneTree" id="ENSGT00940000162061"/>
<reference evidence="6" key="5">
    <citation type="submission" date="2025-09" db="UniProtKB">
        <authorList>
            <consortium name="Ensembl"/>
        </authorList>
    </citation>
    <scope>IDENTIFICATION</scope>
</reference>
<feature type="compositionally biased region" description="Basic and acidic residues" evidence="4">
    <location>
        <begin position="252"/>
        <end position="262"/>
    </location>
</feature>
<dbReference type="GO" id="GO:0000981">
    <property type="term" value="F:DNA-binding transcription factor activity, RNA polymerase II-specific"/>
    <property type="evidence" value="ECO:0007669"/>
    <property type="project" value="TreeGrafter"/>
</dbReference>
<evidence type="ECO:0000256" key="2">
    <source>
        <dbReference type="ARBA" id="ARBA00023125"/>
    </source>
</evidence>
<keyword evidence="3" id="KW-0804">Transcription</keyword>
<dbReference type="GO" id="GO:0000978">
    <property type="term" value="F:RNA polymerase II cis-regulatory region sequence-specific DNA binding"/>
    <property type="evidence" value="ECO:0007669"/>
    <property type="project" value="TreeGrafter"/>
</dbReference>
<dbReference type="PANTHER" id="PTHR11462:SF8">
    <property type="entry name" value="TRANSCRIPTION FACTOR JUN"/>
    <property type="match status" value="1"/>
</dbReference>
<dbReference type="STRING" id="7868.ENSCMIP00000047489"/>
<feature type="compositionally biased region" description="Pro residues" evidence="4">
    <location>
        <begin position="225"/>
        <end position="237"/>
    </location>
</feature>
<dbReference type="GO" id="GO:0051726">
    <property type="term" value="P:regulation of cell cycle"/>
    <property type="evidence" value="ECO:0007669"/>
    <property type="project" value="TreeGrafter"/>
</dbReference>
<evidence type="ECO:0000313" key="7">
    <source>
        <dbReference type="Proteomes" id="UP000314986"/>
    </source>
</evidence>
<feature type="compositionally biased region" description="Polar residues" evidence="4">
    <location>
        <begin position="160"/>
        <end position="174"/>
    </location>
</feature>
<evidence type="ECO:0000259" key="5">
    <source>
        <dbReference type="Pfam" id="PF03957"/>
    </source>
</evidence>
<evidence type="ECO:0000256" key="4">
    <source>
        <dbReference type="SAM" id="MobiDB-lite"/>
    </source>
</evidence>
<protein>
    <submittedName>
        <fullName evidence="6">Jun proto-oncogene, AP-1 transcription factor subunit</fullName>
    </submittedName>
</protein>
<reference evidence="6" key="4">
    <citation type="submission" date="2025-08" db="UniProtKB">
        <authorList>
            <consortium name="Ensembl"/>
        </authorList>
    </citation>
    <scope>IDENTIFICATION</scope>
</reference>
<organism evidence="6 7">
    <name type="scientific">Callorhinchus milii</name>
    <name type="common">Ghost shark</name>
    <dbReference type="NCBI Taxonomy" id="7868"/>
    <lineage>
        <taxon>Eukaryota</taxon>
        <taxon>Metazoa</taxon>
        <taxon>Chordata</taxon>
        <taxon>Craniata</taxon>
        <taxon>Vertebrata</taxon>
        <taxon>Chondrichthyes</taxon>
        <taxon>Holocephali</taxon>
        <taxon>Chimaeriformes</taxon>
        <taxon>Callorhinchidae</taxon>
        <taxon>Callorhinchus</taxon>
    </lineage>
</organism>
<dbReference type="InParanoid" id="A0A4W3JVC4"/>
<evidence type="ECO:0000256" key="1">
    <source>
        <dbReference type="ARBA" id="ARBA00023015"/>
    </source>
</evidence>
<dbReference type="Proteomes" id="UP000314986">
    <property type="component" value="Unassembled WGS sequence"/>
</dbReference>
<reference evidence="7" key="2">
    <citation type="journal article" date="2007" name="PLoS Biol.">
        <title>Survey sequencing and comparative analysis of the elephant shark (Callorhinchus milii) genome.</title>
        <authorList>
            <person name="Venkatesh B."/>
            <person name="Kirkness E.F."/>
            <person name="Loh Y.H."/>
            <person name="Halpern A.L."/>
            <person name="Lee A.P."/>
            <person name="Johnson J."/>
            <person name="Dandona N."/>
            <person name="Viswanathan L.D."/>
            <person name="Tay A."/>
            <person name="Venter J.C."/>
            <person name="Strausberg R.L."/>
            <person name="Brenner S."/>
        </authorList>
    </citation>
    <scope>NUCLEOTIDE SEQUENCE [LARGE SCALE GENOMIC DNA]</scope>
</reference>
<feature type="compositionally biased region" description="Basic and acidic residues" evidence="4">
    <location>
        <begin position="279"/>
        <end position="293"/>
    </location>
</feature>
<dbReference type="Ensembl" id="ENSCMIT00000048160.1">
    <property type="protein sequence ID" value="ENSCMIP00000047489.1"/>
    <property type="gene ID" value="ENSCMIG00000019457.1"/>
</dbReference>
<name>A0A4W3JVC4_CALMI</name>
<reference evidence="7" key="3">
    <citation type="journal article" date="2014" name="Nature">
        <title>Elephant shark genome provides unique insights into gnathostome evolution.</title>
        <authorList>
            <consortium name="International Elephant Shark Genome Sequencing Consortium"/>
            <person name="Venkatesh B."/>
            <person name="Lee A.P."/>
            <person name="Ravi V."/>
            <person name="Maurya A.K."/>
            <person name="Lian M.M."/>
            <person name="Swann J.B."/>
            <person name="Ohta Y."/>
            <person name="Flajnik M.F."/>
            <person name="Sutoh Y."/>
            <person name="Kasahara M."/>
            <person name="Hoon S."/>
            <person name="Gangu V."/>
            <person name="Roy S.W."/>
            <person name="Irimia M."/>
            <person name="Korzh V."/>
            <person name="Kondrychyn I."/>
            <person name="Lim Z.W."/>
            <person name="Tay B.H."/>
            <person name="Tohari S."/>
            <person name="Kong K.W."/>
            <person name="Ho S."/>
            <person name="Lorente-Galdos B."/>
            <person name="Quilez J."/>
            <person name="Marques-Bonet T."/>
            <person name="Raney B.J."/>
            <person name="Ingham P.W."/>
            <person name="Tay A."/>
            <person name="Hillier L.W."/>
            <person name="Minx P."/>
            <person name="Boehm T."/>
            <person name="Wilson R.K."/>
            <person name="Brenner S."/>
            <person name="Warren W.C."/>
        </authorList>
    </citation>
    <scope>NUCLEOTIDE SEQUENCE [LARGE SCALE GENOMIC DNA]</scope>
</reference>
<sequence length="350" mass="37418">MSTRMEQPFYHDDAFGQPESAAYGYSPKFLKQNLTLNLSDPNSSLKPHLRNKGAEGILTSPDVGLLKLASPELERLIIQSSNGMVTTTPTPTQFLCPRNVTDEQEGFAEGFVKALEELHKQNVLPTAATCPGTPPAGTTPTPAPGPAPTSAPTPTPTPGSSLPNSAPPYNSNLHQEPPVYANLSNFNPNAIGGYSGDMNYTPSQQQPQHQHHHHHHHHQHQQHQHPPPRPAPRPGRPAPRAAAPQAPGAEGRASDCARDVRGDAAAVAHRHGVAGAHQGGEEAHEEPHRRLQVQEEEAGAHRQTGGQGQEPQVAELGAVLHRQPPAGASGPTQAEGHEPRHQRLSTHVNP</sequence>
<feature type="region of interest" description="Disordered" evidence="4">
    <location>
        <begin position="125"/>
        <end position="350"/>
    </location>
</feature>
<feature type="compositionally biased region" description="Pro residues" evidence="4">
    <location>
        <begin position="141"/>
        <end position="157"/>
    </location>
</feature>
<feature type="compositionally biased region" description="Low complexity" evidence="4">
    <location>
        <begin position="125"/>
        <end position="140"/>
    </location>
</feature>
<reference evidence="7" key="1">
    <citation type="journal article" date="2006" name="Science">
        <title>Ancient noncoding elements conserved in the human genome.</title>
        <authorList>
            <person name="Venkatesh B."/>
            <person name="Kirkness E.F."/>
            <person name="Loh Y.H."/>
            <person name="Halpern A.L."/>
            <person name="Lee A.P."/>
            <person name="Johnson J."/>
            <person name="Dandona N."/>
            <person name="Viswanathan L.D."/>
            <person name="Tay A."/>
            <person name="Venter J.C."/>
            <person name="Strausberg R.L."/>
            <person name="Brenner S."/>
        </authorList>
    </citation>
    <scope>NUCLEOTIDE SEQUENCE [LARGE SCALE GENOMIC DNA]</scope>
</reference>
<dbReference type="PANTHER" id="PTHR11462">
    <property type="entry name" value="JUN TRANSCRIPTION FACTOR-RELATED"/>
    <property type="match status" value="1"/>
</dbReference>
<accession>A0A4W3JVC4</accession>
<keyword evidence="2" id="KW-0238">DNA-binding</keyword>
<dbReference type="GO" id="GO:0005667">
    <property type="term" value="C:transcription regulator complex"/>
    <property type="evidence" value="ECO:0007669"/>
    <property type="project" value="TreeGrafter"/>
</dbReference>
<keyword evidence="1" id="KW-0805">Transcription regulation</keyword>
<dbReference type="AlphaFoldDB" id="A0A4W3JVC4"/>